<dbReference type="InterPro" id="IPR011989">
    <property type="entry name" value="ARM-like"/>
</dbReference>
<dbReference type="GO" id="GO:0000159">
    <property type="term" value="C:protein phosphatase type 2A complex"/>
    <property type="evidence" value="ECO:0007669"/>
    <property type="project" value="InterPro"/>
</dbReference>
<reference evidence="3" key="1">
    <citation type="submission" date="2017-01" db="EMBL/GenBank/DDBJ databases">
        <authorList>
            <person name="Wang Y."/>
            <person name="White M."/>
            <person name="Kvist S."/>
            <person name="Moncalvo J.-M."/>
        </authorList>
    </citation>
    <scope>NUCLEOTIDE SEQUENCE [LARGE SCALE GENOMIC DNA]</scope>
    <source>
        <strain evidence="3">COL-18-3</strain>
    </source>
</reference>
<dbReference type="PANTHER" id="PTHR10257:SF3">
    <property type="entry name" value="SERINE_THREONINE-PROTEIN PHOSPHATASE 2A 56 KDA REGULATORY SUBUNIT GAMMA ISOFORM"/>
    <property type="match status" value="1"/>
</dbReference>
<dbReference type="Pfam" id="PF01603">
    <property type="entry name" value="B56"/>
    <property type="match status" value="2"/>
</dbReference>
<evidence type="ECO:0000313" key="3">
    <source>
        <dbReference type="Proteomes" id="UP000188320"/>
    </source>
</evidence>
<dbReference type="Proteomes" id="UP000188320">
    <property type="component" value="Unassembled WGS sequence"/>
</dbReference>
<evidence type="ECO:0000256" key="1">
    <source>
        <dbReference type="SAM" id="MobiDB-lite"/>
    </source>
</evidence>
<feature type="compositionally biased region" description="Low complexity" evidence="1">
    <location>
        <begin position="360"/>
        <end position="379"/>
    </location>
</feature>
<feature type="compositionally biased region" description="Low complexity" evidence="1">
    <location>
        <begin position="26"/>
        <end position="36"/>
    </location>
</feature>
<comment type="caution">
    <text evidence="2">The sequence shown here is derived from an EMBL/GenBank/DDBJ whole genome shotgun (WGS) entry which is preliminary data.</text>
</comment>
<proteinExistence type="predicted"/>
<feature type="region of interest" description="Disordered" evidence="1">
    <location>
        <begin position="1"/>
        <end position="67"/>
    </location>
</feature>
<organism evidence="2 3">
    <name type="scientific">Zancudomyces culisetae</name>
    <name type="common">Gut fungus</name>
    <name type="synonym">Smittium culisetae</name>
    <dbReference type="NCBI Taxonomy" id="1213189"/>
    <lineage>
        <taxon>Eukaryota</taxon>
        <taxon>Fungi</taxon>
        <taxon>Fungi incertae sedis</taxon>
        <taxon>Zoopagomycota</taxon>
        <taxon>Kickxellomycotina</taxon>
        <taxon>Harpellomycetes</taxon>
        <taxon>Harpellales</taxon>
        <taxon>Legeriomycetaceae</taxon>
        <taxon>Zancudomyces</taxon>
    </lineage>
</organism>
<dbReference type="EMBL" id="LSSK01000394">
    <property type="protein sequence ID" value="OMH83491.1"/>
    <property type="molecule type" value="Genomic_DNA"/>
</dbReference>
<feature type="region of interest" description="Disordered" evidence="1">
    <location>
        <begin position="359"/>
        <end position="380"/>
    </location>
</feature>
<evidence type="ECO:0000313" key="2">
    <source>
        <dbReference type="EMBL" id="OMH83491.1"/>
    </source>
</evidence>
<name>A0A1R1PRC4_ZANCU</name>
<dbReference type="GO" id="GO:0007165">
    <property type="term" value="P:signal transduction"/>
    <property type="evidence" value="ECO:0007669"/>
    <property type="project" value="InterPro"/>
</dbReference>
<protein>
    <submittedName>
        <fullName evidence="2">Serine/threonine-protein phosphatase 2A 56 kDa regulatory subunit delta isoform</fullName>
    </submittedName>
</protein>
<dbReference type="InterPro" id="IPR016024">
    <property type="entry name" value="ARM-type_fold"/>
</dbReference>
<dbReference type="AlphaFoldDB" id="A0A1R1PRC4"/>
<feature type="region of interest" description="Disordered" evidence="1">
    <location>
        <begin position="398"/>
        <end position="429"/>
    </location>
</feature>
<dbReference type="OrthoDB" id="10264446at2759"/>
<feature type="compositionally biased region" description="Basic and acidic residues" evidence="1">
    <location>
        <begin position="41"/>
        <end position="56"/>
    </location>
</feature>
<dbReference type="Gene3D" id="1.25.10.10">
    <property type="entry name" value="Leucine-rich Repeat Variant"/>
    <property type="match status" value="2"/>
</dbReference>
<gene>
    <name evidence="2" type="ORF">AX774_g3003</name>
</gene>
<dbReference type="GO" id="GO:0019888">
    <property type="term" value="F:protein phosphatase regulator activity"/>
    <property type="evidence" value="ECO:0007669"/>
    <property type="project" value="InterPro"/>
</dbReference>
<accession>A0A1R1PRC4</accession>
<sequence length="429" mass="48677">MLKREEPLVSGIGNKPMSIEKATINPTSPKSPTSPTNANENARKLSNEKKKRENPNKPKPGSNRAEFLVFPQIDDEKNSEKDKLRLFLKKVEQCNILFDFGKAEENIKGKEAKRVTLEEIIEYVGRYGISRSELVYSATINMVSNNMFRDLSPQADEVNGGTGINGGGGMAEAFDEEDDMISEVTYCTVQFIEKEPALSTEIVFQLLKYWPKTNSSKEVMYLNEIEEILEVVTVEEFETFHCQLFSRLSKCIVSPQFQVAERAFSFWRNDHIIQLINMTLEAIMPIVLKEVFYSCKSHWNSNIHHQANAVYKYFMLSDQLLFERCIDSMRVQYQSHSQRMMDSQKLWETLKQSDSATGFPTIITPISNTTPSTPESTSSDMSDFDVLLERIVKPENLLSFDPNDSNPGFFDQGVGGSSADDDFGSDFLG</sequence>
<dbReference type="SUPFAM" id="SSF48371">
    <property type="entry name" value="ARM repeat"/>
    <property type="match status" value="2"/>
</dbReference>
<dbReference type="InterPro" id="IPR002554">
    <property type="entry name" value="PP2A_B56"/>
</dbReference>
<dbReference type="PANTHER" id="PTHR10257">
    <property type="entry name" value="SERINE/THREONINE PROTEIN PHOSPHATASE 2A PP2A REGULATORY SUBUNIT B"/>
    <property type="match status" value="1"/>
</dbReference>
<feature type="compositionally biased region" description="Acidic residues" evidence="1">
    <location>
        <begin position="419"/>
        <end position="429"/>
    </location>
</feature>
<keyword evidence="3" id="KW-1185">Reference proteome</keyword>